<dbReference type="EMBL" id="JAGRRH010000009">
    <property type="protein sequence ID" value="KAG7365531.1"/>
    <property type="molecule type" value="Genomic_DNA"/>
</dbReference>
<reference evidence="1" key="2">
    <citation type="submission" date="2021-04" db="EMBL/GenBank/DDBJ databases">
        <authorList>
            <person name="Podell S."/>
        </authorList>
    </citation>
    <scope>NUCLEOTIDE SEQUENCE</scope>
    <source>
        <strain evidence="1">Hildebrandi</strain>
    </source>
</reference>
<dbReference type="Proteomes" id="UP000693970">
    <property type="component" value="Unassembled WGS sequence"/>
</dbReference>
<organism evidence="1 2">
    <name type="scientific">Nitzschia inconspicua</name>
    <dbReference type="NCBI Taxonomy" id="303405"/>
    <lineage>
        <taxon>Eukaryota</taxon>
        <taxon>Sar</taxon>
        <taxon>Stramenopiles</taxon>
        <taxon>Ochrophyta</taxon>
        <taxon>Bacillariophyta</taxon>
        <taxon>Bacillariophyceae</taxon>
        <taxon>Bacillariophycidae</taxon>
        <taxon>Bacillariales</taxon>
        <taxon>Bacillariaceae</taxon>
        <taxon>Nitzschia</taxon>
    </lineage>
</organism>
<protein>
    <submittedName>
        <fullName evidence="1">Uncharacterized protein</fullName>
    </submittedName>
</protein>
<reference evidence="1" key="1">
    <citation type="journal article" date="2021" name="Sci. Rep.">
        <title>Diploid genomic architecture of Nitzschia inconspicua, an elite biomass production diatom.</title>
        <authorList>
            <person name="Oliver A."/>
            <person name="Podell S."/>
            <person name="Pinowska A."/>
            <person name="Traller J.C."/>
            <person name="Smith S.R."/>
            <person name="McClure R."/>
            <person name="Beliaev A."/>
            <person name="Bohutskyi P."/>
            <person name="Hill E.A."/>
            <person name="Rabines A."/>
            <person name="Zheng H."/>
            <person name="Allen L.Z."/>
            <person name="Kuo A."/>
            <person name="Grigoriev I.V."/>
            <person name="Allen A.E."/>
            <person name="Hazlebeck D."/>
            <person name="Allen E.E."/>
        </authorList>
    </citation>
    <scope>NUCLEOTIDE SEQUENCE</scope>
    <source>
        <strain evidence="1">Hildebrandi</strain>
    </source>
</reference>
<evidence type="ECO:0000313" key="1">
    <source>
        <dbReference type="EMBL" id="KAG7365531.1"/>
    </source>
</evidence>
<gene>
    <name evidence="1" type="ORF">IV203_038735</name>
</gene>
<dbReference type="AlphaFoldDB" id="A0A9K3PZQ5"/>
<proteinExistence type="predicted"/>
<evidence type="ECO:0000313" key="2">
    <source>
        <dbReference type="Proteomes" id="UP000693970"/>
    </source>
</evidence>
<sequence length="144" mass="15788">MSYPLRGGYGRAVSTVRALAAVRVHRQTPLFETVQTVATADIFIPASSYLSAFAGFFHHGGDTLDQDIFPSLIIMPEESTRRHKYFAPHLSYASTTTCHTSESIDDNHIVVVSPIVSSMETEAIFDALQRVVKNRLSSSGNIVS</sequence>
<accession>A0A9K3PZQ5</accession>
<name>A0A9K3PZQ5_9STRA</name>
<comment type="caution">
    <text evidence="1">The sequence shown here is derived from an EMBL/GenBank/DDBJ whole genome shotgun (WGS) entry which is preliminary data.</text>
</comment>
<keyword evidence="2" id="KW-1185">Reference proteome</keyword>